<dbReference type="InterPro" id="IPR036188">
    <property type="entry name" value="FAD/NAD-bd_sf"/>
</dbReference>
<sequence length="502" mass="54077">MFIDGRTLPQGTVIETDIAIIGAGAAGITLARELRNGGRDVTLIESGGLDLDADTQALYEGQSGAVEYPLAESRLRYFGGTTNHWGGWCRPLLPIDFAGRPALEIPAWPLTRTDLEPYYRRAQSICQLGAFDFDDPAPWQARMNLVPMQLPGDELTTRFFIYSPPTRFGEVYRDDIVSAANVRTYLNSNVVEILPNAEASRIERLQLATLGGNRFEIRPKLCILATGGIENARLLLASHSVQTAGLGNGSDLVGRYFMEHVTAPGDVAAIALPDQTRVPYYYVHTPDVDHASMRAVLMPSDAYLARSNGLGTSLSIYEARKPGAEPKTDAQQLEPAVIALLRSLGGDAEQTGMIYGVACALEPVPSAENRVTLTEERDALGLPKSRLTWRPTRTERKALADNLGAMARAFGAWGGAVKILLTDGSDWADDEIGWGNHHMGTTRMGTDPRQGVVDANGRVHGIGNLLIAGSSVFPSCGPVNPTFTIVALAIRMADHIKGGSLG</sequence>
<comment type="caution">
    <text evidence="7">The sequence shown here is derived from an EMBL/GenBank/DDBJ whole genome shotgun (WGS) entry which is preliminary data.</text>
</comment>
<evidence type="ECO:0000313" key="7">
    <source>
        <dbReference type="EMBL" id="MDQ7247929.1"/>
    </source>
</evidence>
<keyword evidence="8" id="KW-1185">Reference proteome</keyword>
<comment type="similarity">
    <text evidence="2">Belongs to the GMC oxidoreductase family.</text>
</comment>
<keyword evidence="3" id="KW-0285">Flavoprotein</keyword>
<reference evidence="8" key="1">
    <citation type="submission" date="2023-08" db="EMBL/GenBank/DDBJ databases">
        <title>Rhodospirillaceae gen. nov., a novel taxon isolated from the Yangtze River Yuezi River estuary sludge.</title>
        <authorList>
            <person name="Ruan L."/>
        </authorList>
    </citation>
    <scope>NUCLEOTIDE SEQUENCE [LARGE SCALE GENOMIC DNA]</scope>
    <source>
        <strain evidence="8">R-7</strain>
    </source>
</reference>
<evidence type="ECO:0000313" key="8">
    <source>
        <dbReference type="Proteomes" id="UP001230156"/>
    </source>
</evidence>
<dbReference type="Gene3D" id="3.50.50.60">
    <property type="entry name" value="FAD/NAD(P)-binding domain"/>
    <property type="match status" value="2"/>
</dbReference>
<protein>
    <submittedName>
        <fullName evidence="7">GMC family oxidoreductase</fullName>
    </submittedName>
</protein>
<evidence type="ECO:0000256" key="5">
    <source>
        <dbReference type="ARBA" id="ARBA00023002"/>
    </source>
</evidence>
<evidence type="ECO:0000256" key="4">
    <source>
        <dbReference type="ARBA" id="ARBA00022827"/>
    </source>
</evidence>
<keyword evidence="5" id="KW-0560">Oxidoreductase</keyword>
<proteinExistence type="inferred from homology"/>
<dbReference type="RefSeq" id="WP_379955373.1">
    <property type="nucleotide sequence ID" value="NZ_JAUYVI010000003.1"/>
</dbReference>
<gene>
    <name evidence="7" type="ORF">Q8A70_09640</name>
</gene>
<dbReference type="InterPro" id="IPR051473">
    <property type="entry name" value="P2Ox-like"/>
</dbReference>
<dbReference type="PANTHER" id="PTHR42784:SF1">
    <property type="entry name" value="PYRANOSE 2-OXIDASE"/>
    <property type="match status" value="1"/>
</dbReference>
<dbReference type="Proteomes" id="UP001230156">
    <property type="component" value="Unassembled WGS sequence"/>
</dbReference>
<dbReference type="Pfam" id="PF05199">
    <property type="entry name" value="GMC_oxred_C"/>
    <property type="match status" value="1"/>
</dbReference>
<dbReference type="SUPFAM" id="SSF51905">
    <property type="entry name" value="FAD/NAD(P)-binding domain"/>
    <property type="match status" value="1"/>
</dbReference>
<feature type="domain" description="Glucose-methanol-choline oxidoreductase C-terminal" evidence="6">
    <location>
        <begin position="365"/>
        <end position="489"/>
    </location>
</feature>
<dbReference type="PANTHER" id="PTHR42784">
    <property type="entry name" value="PYRANOSE 2-OXIDASE"/>
    <property type="match status" value="1"/>
</dbReference>
<dbReference type="InterPro" id="IPR007867">
    <property type="entry name" value="GMC_OxRtase_C"/>
</dbReference>
<keyword evidence="4" id="KW-0274">FAD</keyword>
<comment type="cofactor">
    <cofactor evidence="1">
        <name>FAD</name>
        <dbReference type="ChEBI" id="CHEBI:57692"/>
    </cofactor>
</comment>
<evidence type="ECO:0000259" key="6">
    <source>
        <dbReference type="Pfam" id="PF05199"/>
    </source>
</evidence>
<organism evidence="7 8">
    <name type="scientific">Dongia sedimenti</name>
    <dbReference type="NCBI Taxonomy" id="3064282"/>
    <lineage>
        <taxon>Bacteria</taxon>
        <taxon>Pseudomonadati</taxon>
        <taxon>Pseudomonadota</taxon>
        <taxon>Alphaproteobacteria</taxon>
        <taxon>Rhodospirillales</taxon>
        <taxon>Dongiaceae</taxon>
        <taxon>Dongia</taxon>
    </lineage>
</organism>
<evidence type="ECO:0000256" key="2">
    <source>
        <dbReference type="ARBA" id="ARBA00010790"/>
    </source>
</evidence>
<evidence type="ECO:0000256" key="1">
    <source>
        <dbReference type="ARBA" id="ARBA00001974"/>
    </source>
</evidence>
<evidence type="ECO:0000256" key="3">
    <source>
        <dbReference type="ARBA" id="ARBA00022630"/>
    </source>
</evidence>
<name>A0ABU0YJN7_9PROT</name>
<accession>A0ABU0YJN7</accession>
<dbReference type="EMBL" id="JAUYVI010000003">
    <property type="protein sequence ID" value="MDQ7247929.1"/>
    <property type="molecule type" value="Genomic_DNA"/>
</dbReference>